<keyword evidence="2" id="KW-1185">Reference proteome</keyword>
<name>A0A0K0XWJ4_9GAMM</name>
<reference evidence="1 2" key="1">
    <citation type="submission" date="2015-07" db="EMBL/GenBank/DDBJ databases">
        <authorList>
            <person name="Noorani M."/>
        </authorList>
    </citation>
    <scope>NUCLEOTIDE SEQUENCE [LARGE SCALE GENOMIC DNA]</scope>
    <source>
        <strain evidence="1 2">KCTC 42284</strain>
    </source>
</reference>
<dbReference type="PATRIC" id="fig|1579979.3.peg.1656"/>
<dbReference type="EMBL" id="CP012154">
    <property type="protein sequence ID" value="AKS41986.1"/>
    <property type="molecule type" value="Genomic_DNA"/>
</dbReference>
<evidence type="ECO:0000313" key="1">
    <source>
        <dbReference type="EMBL" id="AKS41986.1"/>
    </source>
</evidence>
<organism evidence="1 2">
    <name type="scientific">Wenzhouxiangella marina</name>
    <dbReference type="NCBI Taxonomy" id="1579979"/>
    <lineage>
        <taxon>Bacteria</taxon>
        <taxon>Pseudomonadati</taxon>
        <taxon>Pseudomonadota</taxon>
        <taxon>Gammaproteobacteria</taxon>
        <taxon>Chromatiales</taxon>
        <taxon>Wenzhouxiangellaceae</taxon>
        <taxon>Wenzhouxiangella</taxon>
    </lineage>
</organism>
<dbReference type="OrthoDB" id="531568at2"/>
<accession>A0A0K0XWJ4</accession>
<protein>
    <submittedName>
        <fullName evidence="1">Uncharacterized protein</fullName>
    </submittedName>
</protein>
<dbReference type="KEGG" id="wma:WM2015_1616"/>
<dbReference type="Pfam" id="PF14347">
    <property type="entry name" value="DUF4399"/>
    <property type="match status" value="1"/>
</dbReference>
<sequence length="148" mass="15937">MFRRIAFFALAAGFSASSSLALAQGMPRSPAPEDARVYFISPADGETLTSPVRVRFGLSGMGVAPAGTRAQHTGHHHLLIDLDESEMPSFDMPLPATEQVVHFGGGQTETEIELAPGEYRLQLLLGDHNHVPHDPPVLSDVIVIRVTD</sequence>
<gene>
    <name evidence="1" type="ORF">WM2015_1616</name>
</gene>
<dbReference type="Proteomes" id="UP000066624">
    <property type="component" value="Chromosome"/>
</dbReference>
<dbReference type="AlphaFoldDB" id="A0A0K0XWJ4"/>
<dbReference type="RefSeq" id="WP_049727023.1">
    <property type="nucleotide sequence ID" value="NZ_CP012154.1"/>
</dbReference>
<evidence type="ECO:0000313" key="2">
    <source>
        <dbReference type="Proteomes" id="UP000066624"/>
    </source>
</evidence>
<dbReference type="InterPro" id="IPR025512">
    <property type="entry name" value="DUF4399"/>
</dbReference>
<proteinExistence type="predicted"/>
<dbReference type="STRING" id="1579979.WM2015_1616"/>